<dbReference type="EMBL" id="PQLX01000004">
    <property type="protein sequence ID" value="POU65347.1"/>
    <property type="molecule type" value="Genomic_DNA"/>
</dbReference>
<evidence type="ECO:0000256" key="3">
    <source>
        <dbReference type="ARBA" id="ARBA00023163"/>
    </source>
</evidence>
<dbReference type="InterPro" id="IPR001347">
    <property type="entry name" value="SIS_dom"/>
</dbReference>
<dbReference type="InterPro" id="IPR047640">
    <property type="entry name" value="RpiR-like"/>
</dbReference>
<dbReference type="AlphaFoldDB" id="A0A2S4RXT3"/>
<dbReference type="InterPro" id="IPR035472">
    <property type="entry name" value="RpiR-like_SIS"/>
</dbReference>
<dbReference type="PROSITE" id="PS51071">
    <property type="entry name" value="HTH_RPIR"/>
    <property type="match status" value="1"/>
</dbReference>
<evidence type="ECO:0000313" key="7">
    <source>
        <dbReference type="Proteomes" id="UP000237003"/>
    </source>
</evidence>
<dbReference type="InterPro" id="IPR000281">
    <property type="entry name" value="HTH_RpiR"/>
</dbReference>
<dbReference type="SUPFAM" id="SSF46689">
    <property type="entry name" value="Homeodomain-like"/>
    <property type="match status" value="1"/>
</dbReference>
<dbReference type="PROSITE" id="PS51464">
    <property type="entry name" value="SIS"/>
    <property type="match status" value="1"/>
</dbReference>
<evidence type="ECO:0000313" key="6">
    <source>
        <dbReference type="EMBL" id="POU65347.1"/>
    </source>
</evidence>
<dbReference type="InterPro" id="IPR009057">
    <property type="entry name" value="Homeodomain-like_sf"/>
</dbReference>
<dbReference type="GO" id="GO:0003700">
    <property type="term" value="F:DNA-binding transcription factor activity"/>
    <property type="evidence" value="ECO:0007669"/>
    <property type="project" value="InterPro"/>
</dbReference>
<keyword evidence="1" id="KW-0805">Transcription regulation</keyword>
<feature type="domain" description="HTH rpiR-type" evidence="4">
    <location>
        <begin position="1"/>
        <end position="67"/>
    </location>
</feature>
<evidence type="ECO:0000259" key="5">
    <source>
        <dbReference type="PROSITE" id="PS51464"/>
    </source>
</evidence>
<keyword evidence="3" id="KW-0804">Transcription</keyword>
<gene>
    <name evidence="6" type="ORF">C3430_13045</name>
</gene>
<evidence type="ECO:0000256" key="1">
    <source>
        <dbReference type="ARBA" id="ARBA00023015"/>
    </source>
</evidence>
<dbReference type="PANTHER" id="PTHR30514:SF1">
    <property type="entry name" value="HTH-TYPE TRANSCRIPTIONAL REGULATOR HEXR-RELATED"/>
    <property type="match status" value="1"/>
</dbReference>
<dbReference type="SUPFAM" id="SSF53697">
    <property type="entry name" value="SIS domain"/>
    <property type="match status" value="1"/>
</dbReference>
<dbReference type="InterPro" id="IPR036388">
    <property type="entry name" value="WH-like_DNA-bd_sf"/>
</dbReference>
<dbReference type="GO" id="GO:0003677">
    <property type="term" value="F:DNA binding"/>
    <property type="evidence" value="ECO:0007669"/>
    <property type="project" value="UniProtKB-KW"/>
</dbReference>
<dbReference type="InterPro" id="IPR046348">
    <property type="entry name" value="SIS_dom_sf"/>
</dbReference>
<organism evidence="6 7">
    <name type="scientific">Citrobacter amalonaticus</name>
    <dbReference type="NCBI Taxonomy" id="35703"/>
    <lineage>
        <taxon>Bacteria</taxon>
        <taxon>Pseudomonadati</taxon>
        <taxon>Pseudomonadota</taxon>
        <taxon>Gammaproteobacteria</taxon>
        <taxon>Enterobacterales</taxon>
        <taxon>Enterobacteriaceae</taxon>
        <taxon>Citrobacter</taxon>
    </lineage>
</organism>
<dbReference type="Pfam" id="PF01380">
    <property type="entry name" value="SIS"/>
    <property type="match status" value="1"/>
</dbReference>
<name>A0A2S4RXT3_CITAM</name>
<proteinExistence type="predicted"/>
<dbReference type="PANTHER" id="PTHR30514">
    <property type="entry name" value="GLUCOKINASE"/>
    <property type="match status" value="1"/>
</dbReference>
<accession>A0A2S4RXT3</accession>
<comment type="caution">
    <text evidence="6">The sequence shown here is derived from an EMBL/GenBank/DDBJ whole genome shotgun (WGS) entry which is preliminary data.</text>
</comment>
<dbReference type="CDD" id="cd05013">
    <property type="entry name" value="SIS_RpiR"/>
    <property type="match status" value="1"/>
</dbReference>
<dbReference type="RefSeq" id="WP_103778056.1">
    <property type="nucleotide sequence ID" value="NZ_PQLX01000004.1"/>
</dbReference>
<evidence type="ECO:0000259" key="4">
    <source>
        <dbReference type="PROSITE" id="PS51071"/>
    </source>
</evidence>
<protein>
    <submittedName>
        <fullName evidence="6">MurR/RpiR family transcriptional regulator</fullName>
    </submittedName>
</protein>
<dbReference type="Pfam" id="PF01418">
    <property type="entry name" value="HTH_6"/>
    <property type="match status" value="1"/>
</dbReference>
<dbReference type="OrthoDB" id="370421at2"/>
<dbReference type="GO" id="GO:0097367">
    <property type="term" value="F:carbohydrate derivative binding"/>
    <property type="evidence" value="ECO:0007669"/>
    <property type="project" value="InterPro"/>
</dbReference>
<dbReference type="GO" id="GO:1901135">
    <property type="term" value="P:carbohydrate derivative metabolic process"/>
    <property type="evidence" value="ECO:0007669"/>
    <property type="project" value="InterPro"/>
</dbReference>
<dbReference type="Gene3D" id="3.40.50.10490">
    <property type="entry name" value="Glucose-6-phosphate isomerase like protein, domain 1"/>
    <property type="match status" value="1"/>
</dbReference>
<sequence>MNTFSRTERIVYEYILCNTHRLAMMSAKTIASETFTTTTSVNRVSKKMGYSGYTELRYKWSSEQHGKMPVCTSETDSTENEINSLCQTLSNASHVYLYARGATITSLNYLSRFISIAGIPHLELTDVHQLALINKGMLLIVSKSGETKDITEMARSAKRKNIKVIAITQKNSTLSRIASRSWCIETTTDASSLYQRESQIRLLNFIDGIGYRLLNTSDT</sequence>
<dbReference type="Gene3D" id="1.10.10.10">
    <property type="entry name" value="Winged helix-like DNA-binding domain superfamily/Winged helix DNA-binding domain"/>
    <property type="match status" value="1"/>
</dbReference>
<evidence type="ECO:0000256" key="2">
    <source>
        <dbReference type="ARBA" id="ARBA00023125"/>
    </source>
</evidence>
<keyword evidence="2" id="KW-0238">DNA-binding</keyword>
<dbReference type="Proteomes" id="UP000237003">
    <property type="component" value="Unassembled WGS sequence"/>
</dbReference>
<feature type="domain" description="SIS" evidence="5">
    <location>
        <begin position="85"/>
        <end position="216"/>
    </location>
</feature>
<reference evidence="6 7" key="1">
    <citation type="submission" date="2018-01" db="EMBL/GenBank/DDBJ databases">
        <title>Complete genome sequences of 14 Citrobacter spp. isolated from plant in Canada.</title>
        <authorList>
            <person name="Bhandare S.G."/>
            <person name="Colavecchio A."/>
            <person name="Jeukens J."/>
            <person name="Emond-Rheault J.-G."/>
            <person name="Freschi L."/>
            <person name="Hamel J."/>
            <person name="Kukavica-Ibrulj I."/>
            <person name="Levesque R."/>
            <person name="Goodridge L."/>
        </authorList>
    </citation>
    <scope>NUCLEOTIDE SEQUENCE [LARGE SCALE GENOMIC DNA]</scope>
    <source>
        <strain evidence="6 7">S1285</strain>
    </source>
</reference>